<dbReference type="EMBL" id="PDDX01000001">
    <property type="protein sequence ID" value="PHI29169.1"/>
    <property type="molecule type" value="Genomic_DNA"/>
</dbReference>
<dbReference type="Gene3D" id="2.60.40.1080">
    <property type="match status" value="1"/>
</dbReference>
<reference evidence="3" key="1">
    <citation type="submission" date="2017-09" db="EMBL/GenBank/DDBJ databases">
        <title>FDA dAtabase for Regulatory Grade micrObial Sequences (FDA-ARGOS): Supporting development and validation of Infectious Disease Dx tests.</title>
        <authorList>
            <person name="Minogue T."/>
            <person name="Wolcott M."/>
            <person name="Wasieloski L."/>
            <person name="Aguilar W."/>
            <person name="Moore D."/>
            <person name="Tallon L."/>
            <person name="Sadzewicz L."/>
            <person name="Ott S."/>
            <person name="Zhao X."/>
            <person name="Nagaraj S."/>
            <person name="Vavikolanu K."/>
            <person name="Aluvathingal J."/>
            <person name="Nadendla S."/>
            <person name="Sichtig H."/>
        </authorList>
    </citation>
    <scope>NUCLEOTIDE SEQUENCE [LARGE SCALE GENOMIC DNA]</scope>
    <source>
        <strain evidence="3">FDAARGOS_387</strain>
    </source>
</reference>
<dbReference type="PANTHER" id="PTHR39576">
    <property type="entry name" value="ATTACHING AND EFFACING PROTEIN HOMOLOG-RELATED-RELATED"/>
    <property type="match status" value="1"/>
</dbReference>
<dbReference type="PANTHER" id="PTHR39576:SF2">
    <property type="entry name" value="ATTACHING AND EFFACING PROTEIN HOMOLOG-RELATED"/>
    <property type="match status" value="1"/>
</dbReference>
<organism evidence="2 3">
    <name type="scientific">Budvicia aquatica</name>
    <dbReference type="NCBI Taxonomy" id="82979"/>
    <lineage>
        <taxon>Bacteria</taxon>
        <taxon>Pseudomonadati</taxon>
        <taxon>Pseudomonadota</taxon>
        <taxon>Gammaproteobacteria</taxon>
        <taxon>Enterobacterales</taxon>
        <taxon>Budviciaceae</taxon>
        <taxon>Budvicia</taxon>
    </lineage>
</organism>
<dbReference type="InterPro" id="IPR048658">
    <property type="entry name" value="Invasin_D4"/>
</dbReference>
<dbReference type="InterPro" id="IPR008964">
    <property type="entry name" value="Invasin/intimin_cell_adhesion"/>
</dbReference>
<name>A0A2C6CR65_9GAMM</name>
<keyword evidence="3" id="KW-1185">Reference proteome</keyword>
<dbReference type="Pfam" id="PF21764">
    <property type="entry name" value="Invasin_D4"/>
    <property type="match status" value="1"/>
</dbReference>
<dbReference type="InterPro" id="IPR016187">
    <property type="entry name" value="CTDL_fold"/>
</dbReference>
<dbReference type="GO" id="GO:0009279">
    <property type="term" value="C:cell outer membrane"/>
    <property type="evidence" value="ECO:0007669"/>
    <property type="project" value="TreeGrafter"/>
</dbReference>
<dbReference type="AlphaFoldDB" id="A0A2C6CR65"/>
<evidence type="ECO:0000313" key="3">
    <source>
        <dbReference type="Proteomes" id="UP000224974"/>
    </source>
</evidence>
<sequence>MSGKTFSADVSFPQTGFVGATFQVVIDGRDPQANAQYQWRSSQPWVSVDNTGAVTFTAMPTPQTRTVTLTATLASSEAVPLVTSFTINRWFINAKAEKMASAAATAWCQSQGNGFAVPEASMMTATTSSTPSLREANGKLWNEWGPMALYRSGWQLDNYWGAKTQGATREMVGLVGGSFYWVPDSSQHLVTCVRSLQ</sequence>
<dbReference type="Gene3D" id="3.10.100.10">
    <property type="entry name" value="Mannose-Binding Protein A, subunit A"/>
    <property type="match status" value="1"/>
</dbReference>
<evidence type="ECO:0000313" key="2">
    <source>
        <dbReference type="EMBL" id="PHI29169.1"/>
    </source>
</evidence>
<proteinExistence type="predicted"/>
<dbReference type="InterPro" id="IPR051715">
    <property type="entry name" value="Intimin-Invasin_domain"/>
</dbReference>
<evidence type="ECO:0000259" key="1">
    <source>
        <dbReference type="Pfam" id="PF21764"/>
    </source>
</evidence>
<comment type="caution">
    <text evidence="2">The sequence shown here is derived from an EMBL/GenBank/DDBJ whole genome shotgun (WGS) entry which is preliminary data.</text>
</comment>
<dbReference type="SUPFAM" id="SSF56436">
    <property type="entry name" value="C-type lectin-like"/>
    <property type="match status" value="1"/>
</dbReference>
<feature type="domain" description="Invasin" evidence="1">
    <location>
        <begin position="2"/>
        <end position="71"/>
    </location>
</feature>
<dbReference type="STRING" id="1111728.GCA_000427805_04326"/>
<accession>A0A2C6CR65</accession>
<dbReference type="SUPFAM" id="SSF49373">
    <property type="entry name" value="Invasin/intimin cell-adhesion fragments"/>
    <property type="match status" value="1"/>
</dbReference>
<protein>
    <recommendedName>
        <fullName evidence="1">Invasin domain-containing protein</fullName>
    </recommendedName>
</protein>
<dbReference type="InterPro" id="IPR016186">
    <property type="entry name" value="C-type_lectin-like/link_sf"/>
</dbReference>
<gene>
    <name evidence="2" type="ORF">CRN84_07465</name>
</gene>
<dbReference type="Proteomes" id="UP000224974">
    <property type="component" value="Unassembled WGS sequence"/>
</dbReference>